<proteinExistence type="predicted"/>
<gene>
    <name evidence="1" type="ORF">EZS28_051420</name>
</gene>
<evidence type="ECO:0000313" key="1">
    <source>
        <dbReference type="EMBL" id="KAA6353053.1"/>
    </source>
</evidence>
<comment type="caution">
    <text evidence="1">The sequence shown here is derived from an EMBL/GenBank/DDBJ whole genome shotgun (WGS) entry which is preliminary data.</text>
</comment>
<name>A0A5J4T5L0_9EUKA</name>
<dbReference type="Proteomes" id="UP000324800">
    <property type="component" value="Unassembled WGS sequence"/>
</dbReference>
<feature type="non-terminal residue" evidence="1">
    <location>
        <position position="1"/>
    </location>
</feature>
<protein>
    <submittedName>
        <fullName evidence="1">Uncharacterized protein</fullName>
    </submittedName>
</protein>
<evidence type="ECO:0000313" key="2">
    <source>
        <dbReference type="Proteomes" id="UP000324800"/>
    </source>
</evidence>
<dbReference type="AlphaFoldDB" id="A0A5J4T5L0"/>
<sequence length="113" mass="12518">QEFFDQPVSQLTSDGQRYTRAPLGARGYTLLSIVDNAIKPKFTGTPSNIPLNAILFAQGVYNYPIDWTGSIPIDCYINLNGNVIINTMCKINLPKDFCVQVCDSYAIHNQSAD</sequence>
<reference evidence="1 2" key="1">
    <citation type="submission" date="2019-03" db="EMBL/GenBank/DDBJ databases">
        <title>Single cell metagenomics reveals metabolic interactions within the superorganism composed of flagellate Streblomastix strix and complex community of Bacteroidetes bacteria on its surface.</title>
        <authorList>
            <person name="Treitli S.C."/>
            <person name="Kolisko M."/>
            <person name="Husnik F."/>
            <person name="Keeling P."/>
            <person name="Hampl V."/>
        </authorList>
    </citation>
    <scope>NUCLEOTIDE SEQUENCE [LARGE SCALE GENOMIC DNA]</scope>
    <source>
        <strain evidence="1">ST1C</strain>
    </source>
</reference>
<dbReference type="EMBL" id="SNRW01038853">
    <property type="protein sequence ID" value="KAA6353053.1"/>
    <property type="molecule type" value="Genomic_DNA"/>
</dbReference>
<accession>A0A5J4T5L0</accession>
<organism evidence="1 2">
    <name type="scientific">Streblomastix strix</name>
    <dbReference type="NCBI Taxonomy" id="222440"/>
    <lineage>
        <taxon>Eukaryota</taxon>
        <taxon>Metamonada</taxon>
        <taxon>Preaxostyla</taxon>
        <taxon>Oxymonadida</taxon>
        <taxon>Streblomastigidae</taxon>
        <taxon>Streblomastix</taxon>
    </lineage>
</organism>